<dbReference type="InterPro" id="IPR021109">
    <property type="entry name" value="Peptidase_aspartic_dom_sf"/>
</dbReference>
<sequence>MANKRILTGFEMVSLTEMCSAKVQSKFPPKLKDPSYFTIPLAIGKHEVGSALCYLGASINLMSLSVFKQLNLGAPKSTTINLQLADRSLAVPEGMIEDVLAIGGALNNVRDGKLKMRVHDEEITFNMYNALNHPKHYEDLCMIHVLESKLIQQGPYVEPTGMEKKIEL</sequence>
<reference evidence="2" key="2">
    <citation type="submission" date="2025-08" db="UniProtKB">
        <authorList>
            <consortium name="RefSeq"/>
        </authorList>
    </citation>
    <scope>IDENTIFICATION</scope>
</reference>
<reference evidence="1" key="1">
    <citation type="journal article" date="2014" name="Nat. Commun.">
        <title>The tobacco genome sequence and its comparison with those of tomato and potato.</title>
        <authorList>
            <person name="Sierro N."/>
            <person name="Battey J.N."/>
            <person name="Ouadi S."/>
            <person name="Bakaher N."/>
            <person name="Bovet L."/>
            <person name="Willig A."/>
            <person name="Goepfert S."/>
            <person name="Peitsch M.C."/>
            <person name="Ivanov N.V."/>
        </authorList>
    </citation>
    <scope>NUCLEOTIDE SEQUENCE [LARGE SCALE GENOMIC DNA]</scope>
</reference>
<keyword evidence="1" id="KW-1185">Reference proteome</keyword>
<dbReference type="PANTHER" id="PTHR33067">
    <property type="entry name" value="RNA-DIRECTED DNA POLYMERASE-RELATED"/>
    <property type="match status" value="1"/>
</dbReference>
<evidence type="ECO:0000313" key="2">
    <source>
        <dbReference type="RefSeq" id="XP_016433311.1"/>
    </source>
</evidence>
<dbReference type="Gene3D" id="2.40.70.10">
    <property type="entry name" value="Acid Proteases"/>
    <property type="match status" value="1"/>
</dbReference>
<dbReference type="AlphaFoldDB" id="A0A1S3X0I3"/>
<dbReference type="RefSeq" id="XP_016433311.1">
    <property type="nucleotide sequence ID" value="XM_016577825.1"/>
</dbReference>
<dbReference type="PANTHER" id="PTHR33067:SF32">
    <property type="entry name" value="ASPARTIC PEPTIDASE DDI1-TYPE DOMAIN-CONTAINING PROTEIN"/>
    <property type="match status" value="1"/>
</dbReference>
<proteinExistence type="predicted"/>
<accession>A0A1S3X0I3</accession>
<dbReference type="Proteomes" id="UP000790787">
    <property type="component" value="Chromosome 1"/>
</dbReference>
<name>A0A1S3X0I3_TOBAC</name>
<organism evidence="1 2">
    <name type="scientific">Nicotiana tabacum</name>
    <name type="common">Common tobacco</name>
    <dbReference type="NCBI Taxonomy" id="4097"/>
    <lineage>
        <taxon>Eukaryota</taxon>
        <taxon>Viridiplantae</taxon>
        <taxon>Streptophyta</taxon>
        <taxon>Embryophyta</taxon>
        <taxon>Tracheophyta</taxon>
        <taxon>Spermatophyta</taxon>
        <taxon>Magnoliopsida</taxon>
        <taxon>eudicotyledons</taxon>
        <taxon>Gunneridae</taxon>
        <taxon>Pentapetalae</taxon>
        <taxon>asterids</taxon>
        <taxon>lamiids</taxon>
        <taxon>Solanales</taxon>
        <taxon>Solanaceae</taxon>
        <taxon>Nicotianoideae</taxon>
        <taxon>Nicotianeae</taxon>
        <taxon>Nicotiana</taxon>
    </lineage>
</organism>
<dbReference type="PaxDb" id="4097-A0A1S3X0I3"/>
<dbReference type="OrthoDB" id="778454at2759"/>
<dbReference type="KEGG" id="nta:107759810"/>
<evidence type="ECO:0000313" key="1">
    <source>
        <dbReference type="Proteomes" id="UP000790787"/>
    </source>
</evidence>
<dbReference type="GeneID" id="107759810"/>
<protein>
    <submittedName>
        <fullName evidence="2">Uncharacterized protein</fullName>
    </submittedName>
</protein>
<gene>
    <name evidence="2" type="primary">LOC107759810</name>
</gene>